<dbReference type="EMBL" id="SDRB02010634">
    <property type="protein sequence ID" value="THG05332.1"/>
    <property type="molecule type" value="Genomic_DNA"/>
</dbReference>
<proteinExistence type="predicted"/>
<dbReference type="STRING" id="542762.A0A4S4DQF1"/>
<dbReference type="PANTHER" id="PTHR31718:SF0">
    <property type="entry name" value="PLAT DOMAIN-CONTAINING PROTEIN 2"/>
    <property type="match status" value="1"/>
</dbReference>
<name>A0A4S4DQF1_CAMSN</name>
<dbReference type="InterPro" id="IPR036392">
    <property type="entry name" value="PLAT/LH2_dom_sf"/>
</dbReference>
<keyword evidence="5" id="KW-1185">Reference proteome</keyword>
<evidence type="ECO:0000256" key="1">
    <source>
        <dbReference type="PROSITE-ProRule" id="PRU00152"/>
    </source>
</evidence>
<sequence>MQEDDCVYTAYIRTGSIIKGGTDSIISLTLYDEDGWGIRISNLEAWGGLMGPNHDYFERGNLDIFSGKGPCLNGPVCSMNLTSDGSGPHHGWYCNYVEVTTTGPHKPCSQQLFTVEQWLATDTSPYELTAIRDNCGWDGSKALDHADRVRVIDGGDVPVVSARFCKKKKKKIWEEMVGLCAKVQEEEDEQRGEGCRGNGGDGGERDGHQWCIEGGFENF</sequence>
<dbReference type="InterPro" id="IPR001024">
    <property type="entry name" value="PLAT/LH2_dom"/>
</dbReference>
<dbReference type="AlphaFoldDB" id="A0A4S4DQF1"/>
<dbReference type="SUPFAM" id="SSF49723">
    <property type="entry name" value="Lipase/lipooxygenase domain (PLAT/LH2 domain)"/>
    <property type="match status" value="1"/>
</dbReference>
<reference evidence="4 5" key="1">
    <citation type="journal article" date="2018" name="Proc. Natl. Acad. Sci. U.S.A.">
        <title>Draft genome sequence of Camellia sinensis var. sinensis provides insights into the evolution of the tea genome and tea quality.</title>
        <authorList>
            <person name="Wei C."/>
            <person name="Yang H."/>
            <person name="Wang S."/>
            <person name="Zhao J."/>
            <person name="Liu C."/>
            <person name="Gao L."/>
            <person name="Xia E."/>
            <person name="Lu Y."/>
            <person name="Tai Y."/>
            <person name="She G."/>
            <person name="Sun J."/>
            <person name="Cao H."/>
            <person name="Tong W."/>
            <person name="Gao Q."/>
            <person name="Li Y."/>
            <person name="Deng W."/>
            <person name="Jiang X."/>
            <person name="Wang W."/>
            <person name="Chen Q."/>
            <person name="Zhang S."/>
            <person name="Li H."/>
            <person name="Wu J."/>
            <person name="Wang P."/>
            <person name="Li P."/>
            <person name="Shi C."/>
            <person name="Zheng F."/>
            <person name="Jian J."/>
            <person name="Huang B."/>
            <person name="Shan D."/>
            <person name="Shi M."/>
            <person name="Fang C."/>
            <person name="Yue Y."/>
            <person name="Li F."/>
            <person name="Li D."/>
            <person name="Wei S."/>
            <person name="Han B."/>
            <person name="Jiang C."/>
            <person name="Yin Y."/>
            <person name="Xia T."/>
            <person name="Zhang Z."/>
            <person name="Bennetzen J.L."/>
            <person name="Zhao S."/>
            <person name="Wan X."/>
        </authorList>
    </citation>
    <scope>NUCLEOTIDE SEQUENCE [LARGE SCALE GENOMIC DNA]</scope>
    <source>
        <strain evidence="5">cv. Shuchazao</strain>
        <tissue evidence="4">Leaf</tissue>
    </source>
</reference>
<dbReference type="Proteomes" id="UP000306102">
    <property type="component" value="Unassembled WGS sequence"/>
</dbReference>
<dbReference type="Gene3D" id="2.60.60.20">
    <property type="entry name" value="PLAT/LH2 domain"/>
    <property type="match status" value="1"/>
</dbReference>
<organism evidence="4 5">
    <name type="scientific">Camellia sinensis var. sinensis</name>
    <name type="common">China tea</name>
    <dbReference type="NCBI Taxonomy" id="542762"/>
    <lineage>
        <taxon>Eukaryota</taxon>
        <taxon>Viridiplantae</taxon>
        <taxon>Streptophyta</taxon>
        <taxon>Embryophyta</taxon>
        <taxon>Tracheophyta</taxon>
        <taxon>Spermatophyta</taxon>
        <taxon>Magnoliopsida</taxon>
        <taxon>eudicotyledons</taxon>
        <taxon>Gunneridae</taxon>
        <taxon>Pentapetalae</taxon>
        <taxon>asterids</taxon>
        <taxon>Ericales</taxon>
        <taxon>Theaceae</taxon>
        <taxon>Camellia</taxon>
    </lineage>
</organism>
<feature type="region of interest" description="Disordered" evidence="2">
    <location>
        <begin position="190"/>
        <end position="219"/>
    </location>
</feature>
<feature type="domain" description="PLAT" evidence="3">
    <location>
        <begin position="6"/>
        <end position="133"/>
    </location>
</feature>
<evidence type="ECO:0000313" key="4">
    <source>
        <dbReference type="EMBL" id="THG05332.1"/>
    </source>
</evidence>
<evidence type="ECO:0000259" key="3">
    <source>
        <dbReference type="PROSITE" id="PS50095"/>
    </source>
</evidence>
<accession>A0A4S4DQF1</accession>
<protein>
    <recommendedName>
        <fullName evidence="3">PLAT domain-containing protein</fullName>
    </recommendedName>
</protein>
<dbReference type="CDD" id="cd01754">
    <property type="entry name" value="PLAT_plant_stress"/>
    <property type="match status" value="1"/>
</dbReference>
<dbReference type="Pfam" id="PF01477">
    <property type="entry name" value="PLAT"/>
    <property type="match status" value="1"/>
</dbReference>
<dbReference type="PANTHER" id="PTHR31718">
    <property type="entry name" value="PLAT DOMAIN-CONTAINING PROTEIN"/>
    <property type="match status" value="1"/>
</dbReference>
<gene>
    <name evidence="4" type="ORF">TEA_003005</name>
</gene>
<dbReference type="PROSITE" id="PS50095">
    <property type="entry name" value="PLAT"/>
    <property type="match status" value="1"/>
</dbReference>
<comment type="caution">
    <text evidence="1">Lacks conserved residue(s) required for the propagation of feature annotation.</text>
</comment>
<evidence type="ECO:0000313" key="5">
    <source>
        <dbReference type="Proteomes" id="UP000306102"/>
    </source>
</evidence>
<comment type="caution">
    <text evidence="4">The sequence shown here is derived from an EMBL/GenBank/DDBJ whole genome shotgun (WGS) entry which is preliminary data.</text>
</comment>
<evidence type="ECO:0000256" key="2">
    <source>
        <dbReference type="SAM" id="MobiDB-lite"/>
    </source>
</evidence>